<dbReference type="AlphaFoldDB" id="A0A9X2G3C6"/>
<sequence length="408" mass="45347">MSVTKRVYEYTDKDGVMRTREVWRARVWTYPPHGPRREIEDEFTTWKEAKKWEGEQRAKARGRNVDLERTTLAASGLWERAEPVLRRRLAPRTFGYYREGWNDRVLKTFGNMKVGAISVGDVERAQAEWARTGSVHVARQARYALSAVLRIAVRDGLLPANPARSAESSKAEKRKRQERKVGMTLTPAQLSTLVDAIRDLPQGGRYAVMVDLMGSAGLRYGEAAALQVGDLDLARGVMTVQRSVSEMTKDDAGDLAPGYWREGNLVWGPPKGGKNRVVPVPKHLVEPLRDLTLGQRRTAQVFRSERTGYVIRGNVLKTKMATETMTTEGAKMVHGWGPFVASLGFDGMRVHDLRATAATNYLSAGVPPHVVRDILGHEDIKVTNLYARAHDDALSLAAAALSAYSGRA</sequence>
<dbReference type="GO" id="GO:0015074">
    <property type="term" value="P:DNA integration"/>
    <property type="evidence" value="ECO:0007669"/>
    <property type="project" value="UniProtKB-KW"/>
</dbReference>
<keyword evidence="3" id="KW-0238">DNA-binding</keyword>
<evidence type="ECO:0000256" key="4">
    <source>
        <dbReference type="ARBA" id="ARBA00023172"/>
    </source>
</evidence>
<dbReference type="PANTHER" id="PTHR30629:SF6">
    <property type="entry name" value="PROPHAGE INTEGRASE INTA-RELATED"/>
    <property type="match status" value="1"/>
</dbReference>
<evidence type="ECO:0000313" key="7">
    <source>
        <dbReference type="Proteomes" id="UP001139493"/>
    </source>
</evidence>
<accession>A0A9X2G3C6</accession>
<protein>
    <submittedName>
        <fullName evidence="6">Site-specific recombinase XerD</fullName>
    </submittedName>
</protein>
<keyword evidence="4" id="KW-0233">DNA recombination</keyword>
<evidence type="ECO:0000313" key="6">
    <source>
        <dbReference type="EMBL" id="MCP2265025.1"/>
    </source>
</evidence>
<keyword evidence="2" id="KW-0229">DNA integration</keyword>
<dbReference type="InterPro" id="IPR002104">
    <property type="entry name" value="Integrase_catalytic"/>
</dbReference>
<dbReference type="InterPro" id="IPR013762">
    <property type="entry name" value="Integrase-like_cat_sf"/>
</dbReference>
<dbReference type="InterPro" id="IPR050808">
    <property type="entry name" value="Phage_Integrase"/>
</dbReference>
<dbReference type="SUPFAM" id="SSF56349">
    <property type="entry name" value="DNA breaking-rejoining enzymes"/>
    <property type="match status" value="1"/>
</dbReference>
<dbReference type="GO" id="GO:0006310">
    <property type="term" value="P:DNA recombination"/>
    <property type="evidence" value="ECO:0007669"/>
    <property type="project" value="UniProtKB-KW"/>
</dbReference>
<feature type="domain" description="Tyr recombinase" evidence="5">
    <location>
        <begin position="180"/>
        <end position="401"/>
    </location>
</feature>
<dbReference type="Gene3D" id="1.10.150.130">
    <property type="match status" value="1"/>
</dbReference>
<dbReference type="CDD" id="cd00397">
    <property type="entry name" value="DNA_BRE_C"/>
    <property type="match status" value="1"/>
</dbReference>
<comment type="caution">
    <text evidence="6">The sequence shown here is derived from an EMBL/GenBank/DDBJ whole genome shotgun (WGS) entry which is preliminary data.</text>
</comment>
<dbReference type="Gene3D" id="1.10.443.10">
    <property type="entry name" value="Intergrase catalytic core"/>
    <property type="match status" value="1"/>
</dbReference>
<evidence type="ECO:0000256" key="2">
    <source>
        <dbReference type="ARBA" id="ARBA00022908"/>
    </source>
</evidence>
<dbReference type="PANTHER" id="PTHR30629">
    <property type="entry name" value="PROPHAGE INTEGRASE"/>
    <property type="match status" value="1"/>
</dbReference>
<dbReference type="InterPro" id="IPR010998">
    <property type="entry name" value="Integrase_recombinase_N"/>
</dbReference>
<evidence type="ECO:0000256" key="1">
    <source>
        <dbReference type="ARBA" id="ARBA00008857"/>
    </source>
</evidence>
<comment type="similarity">
    <text evidence="1">Belongs to the 'phage' integrase family.</text>
</comment>
<dbReference type="Proteomes" id="UP001139493">
    <property type="component" value="Unassembled WGS sequence"/>
</dbReference>
<name>A0A9X2G3C6_9MICO</name>
<evidence type="ECO:0000256" key="3">
    <source>
        <dbReference type="ARBA" id="ARBA00023125"/>
    </source>
</evidence>
<proteinExistence type="inferred from homology"/>
<gene>
    <name evidence="6" type="ORF">APR03_002373</name>
</gene>
<evidence type="ECO:0000259" key="5">
    <source>
        <dbReference type="PROSITE" id="PS51898"/>
    </source>
</evidence>
<reference evidence="6" key="1">
    <citation type="submission" date="2022-06" db="EMBL/GenBank/DDBJ databases">
        <title>Genomic Encyclopedia of Archaeal and Bacterial Type Strains, Phase II (KMG-II): from individual species to whole genera.</title>
        <authorList>
            <person name="Goeker M."/>
        </authorList>
    </citation>
    <scope>NUCLEOTIDE SEQUENCE</scope>
    <source>
        <strain evidence="6">DSM 26652</strain>
    </source>
</reference>
<dbReference type="EMBL" id="JAMTCS010000007">
    <property type="protein sequence ID" value="MCP2265025.1"/>
    <property type="molecule type" value="Genomic_DNA"/>
</dbReference>
<dbReference type="Pfam" id="PF00589">
    <property type="entry name" value="Phage_integrase"/>
    <property type="match status" value="1"/>
</dbReference>
<dbReference type="InterPro" id="IPR011010">
    <property type="entry name" value="DNA_brk_join_enz"/>
</dbReference>
<keyword evidence="7" id="KW-1185">Reference proteome</keyword>
<dbReference type="PROSITE" id="PS51898">
    <property type="entry name" value="TYR_RECOMBINASE"/>
    <property type="match status" value="1"/>
</dbReference>
<dbReference type="GO" id="GO:0003677">
    <property type="term" value="F:DNA binding"/>
    <property type="evidence" value="ECO:0007669"/>
    <property type="project" value="UniProtKB-KW"/>
</dbReference>
<organism evidence="6 7">
    <name type="scientific">Promicromonospora thailandica</name>
    <dbReference type="NCBI Taxonomy" id="765201"/>
    <lineage>
        <taxon>Bacteria</taxon>
        <taxon>Bacillati</taxon>
        <taxon>Actinomycetota</taxon>
        <taxon>Actinomycetes</taxon>
        <taxon>Micrococcales</taxon>
        <taxon>Promicromonosporaceae</taxon>
        <taxon>Promicromonospora</taxon>
    </lineage>
</organism>
<dbReference type="RefSeq" id="WP_253835951.1">
    <property type="nucleotide sequence ID" value="NZ_JAMTCS010000007.1"/>
</dbReference>